<proteinExistence type="predicted"/>
<sequence>MKTYYTLLITIFVFFNGYCQTPDDFILTYEVDNTTGLHVQYPFFGSNFTIDLGDGNTLTDDDVNITGIHHTYDAPGVYTIIVNGDITSVNYNGGFGYSMNEKVKSIEQWGTAQWTTMENAFQGLYNLVVNATDVPDLSLVTNMSNMFNGAQSFNSPVNNWDVSNVTNMNGLFYEAFAFNQPLNNWDVSNVTDMGGMFSRALQFNQNINNWNVSNVTNMVGMFGCFPEDNSSFNQPLNDWDVSNVTDMYWMFRNAIAFNQPLNNWETTNVSEMGFMFINASSFNQNINDWDVSNTISLRGMFNNATSFDQPLNDWDVSNTEDIRNMFNGASSFNQPLDNWDTTNVIFMKGLFHDATAFNQDISSWDFSSVIDFNNGSTAESFVGYTAMDTTNYDALLLALAQSGLQNKVLQAYDIAYCDTAVRSYLENEANWWIIGDQLGSDCIDYSISGSVRFDQDNNGCDMNDLPVNGLIISAINNNFEYGTIALGDTYTLEATEGTFDVSGTLNSNYFDITPVSTSITLDNTNPAAVVDFCLTANQSVNDLVTTIIPLSQARPGFESEYQLAVQNTGTETINNASATFNFDDLKLSFISSIPVENSSTANSLSYDLGTIQPFETITVDITMQVFTPPTVNSDDILNFTAIANPEINDETPDNNAYSLSQIVVNSYDPNDKQVMQGDAIYEEEISQYLDYIVRFQNTGTASAINVRILDVLDDKLNTATLLPVSSSHPYSVQISNNNEVEFIFNNINLPDQTTNEEDSNGYIAFKIKPKNNVQIGDIITGSANIYFDYNAPIITNTVQTEILETLSISEISNPSNLVKIHPNPSNGILNISVNEGAEIENLSIYNLQGMQVLNFNYSQNVLDMSSLMAGIYFIEISTSKGLLIQKWIKK</sequence>
<feature type="domain" description="Secretion system C-terminal sorting" evidence="2">
    <location>
        <begin position="820"/>
        <end position="887"/>
    </location>
</feature>
<dbReference type="RefSeq" id="WP_248413529.1">
    <property type="nucleotide sequence ID" value="NZ_JALPQF010000014.1"/>
</dbReference>
<comment type="caution">
    <text evidence="4">The sequence shown here is derived from an EMBL/GenBank/DDBJ whole genome shotgun (WGS) entry which is preliminary data.</text>
</comment>
<dbReference type="InterPro" id="IPR026444">
    <property type="entry name" value="Secre_tail"/>
</dbReference>
<protein>
    <submittedName>
        <fullName evidence="4">BspA family leucine-rich repeat surface protein</fullName>
    </submittedName>
</protein>
<evidence type="ECO:0000256" key="1">
    <source>
        <dbReference type="ARBA" id="ARBA00022729"/>
    </source>
</evidence>
<dbReference type="InterPro" id="IPR055353">
    <property type="entry name" value="DUF7619"/>
</dbReference>
<dbReference type="InterPro" id="IPR011889">
    <property type="entry name" value="Liste_lipo_26"/>
</dbReference>
<dbReference type="Pfam" id="PF03382">
    <property type="entry name" value="DUF285"/>
    <property type="match status" value="2"/>
</dbReference>
<dbReference type="Proteomes" id="UP001203687">
    <property type="component" value="Unassembled WGS sequence"/>
</dbReference>
<evidence type="ECO:0000313" key="4">
    <source>
        <dbReference type="EMBL" id="MCK8481679.1"/>
    </source>
</evidence>
<dbReference type="NCBIfam" id="TIGR04183">
    <property type="entry name" value="Por_Secre_tail"/>
    <property type="match status" value="1"/>
</dbReference>
<evidence type="ECO:0000313" key="5">
    <source>
        <dbReference type="Proteomes" id="UP001203687"/>
    </source>
</evidence>
<feature type="domain" description="DUF7619" evidence="3">
    <location>
        <begin position="668"/>
        <end position="801"/>
    </location>
</feature>
<evidence type="ECO:0000259" key="2">
    <source>
        <dbReference type="Pfam" id="PF18962"/>
    </source>
</evidence>
<dbReference type="Pfam" id="PF24595">
    <property type="entry name" value="DUF7619"/>
    <property type="match status" value="1"/>
</dbReference>
<keyword evidence="5" id="KW-1185">Reference proteome</keyword>
<dbReference type="NCBIfam" id="TIGR02167">
    <property type="entry name" value="Liste_lipo_26"/>
    <property type="match status" value="5"/>
</dbReference>
<dbReference type="Pfam" id="PF18962">
    <property type="entry name" value="Por_Secre_tail"/>
    <property type="match status" value="1"/>
</dbReference>
<keyword evidence="1" id="KW-0732">Signal</keyword>
<gene>
    <name evidence="4" type="ORF">MUY34_13690</name>
</gene>
<organism evidence="4 5">
    <name type="scientific">Psychroserpens algicola</name>
    <dbReference type="NCBI Taxonomy" id="1719034"/>
    <lineage>
        <taxon>Bacteria</taxon>
        <taxon>Pseudomonadati</taxon>
        <taxon>Bacteroidota</taxon>
        <taxon>Flavobacteriia</taxon>
        <taxon>Flavobacteriales</taxon>
        <taxon>Flavobacteriaceae</taxon>
        <taxon>Psychroserpens</taxon>
    </lineage>
</organism>
<accession>A0ABT0HBD6</accession>
<dbReference type="InterPro" id="IPR005046">
    <property type="entry name" value="DUF285"/>
</dbReference>
<reference evidence="4" key="1">
    <citation type="submission" date="2022-04" db="EMBL/GenBank/DDBJ databases">
        <authorList>
            <person name="Ren T."/>
        </authorList>
    </citation>
    <scope>NUCLEOTIDE SEQUENCE</scope>
    <source>
        <strain evidence="4">F63249</strain>
    </source>
</reference>
<dbReference type="EMBL" id="JALPQF010000014">
    <property type="protein sequence ID" value="MCK8481679.1"/>
    <property type="molecule type" value="Genomic_DNA"/>
</dbReference>
<evidence type="ECO:0000259" key="3">
    <source>
        <dbReference type="Pfam" id="PF24595"/>
    </source>
</evidence>
<name>A0ABT0HBD6_9FLAO</name>